<feature type="compositionally biased region" description="Basic residues" evidence="1">
    <location>
        <begin position="54"/>
        <end position="68"/>
    </location>
</feature>
<dbReference type="EMBL" id="BAAASJ010000053">
    <property type="protein sequence ID" value="GAA2644243.1"/>
    <property type="molecule type" value="Genomic_DNA"/>
</dbReference>
<dbReference type="Proteomes" id="UP001500151">
    <property type="component" value="Unassembled WGS sequence"/>
</dbReference>
<evidence type="ECO:0000313" key="3">
    <source>
        <dbReference type="Proteomes" id="UP001500151"/>
    </source>
</evidence>
<gene>
    <name evidence="2" type="ORF">GCM10010307_48410</name>
</gene>
<reference evidence="2 3" key="1">
    <citation type="journal article" date="2019" name="Int. J. Syst. Evol. Microbiol.">
        <title>The Global Catalogue of Microorganisms (GCM) 10K type strain sequencing project: providing services to taxonomists for standard genome sequencing and annotation.</title>
        <authorList>
            <consortium name="The Broad Institute Genomics Platform"/>
            <consortium name="The Broad Institute Genome Sequencing Center for Infectious Disease"/>
            <person name="Wu L."/>
            <person name="Ma J."/>
        </authorList>
    </citation>
    <scope>NUCLEOTIDE SEQUENCE [LARGE SCALE GENOMIC DNA]</scope>
    <source>
        <strain evidence="2 3">JCM 4524</strain>
    </source>
</reference>
<keyword evidence="3" id="KW-1185">Reference proteome</keyword>
<evidence type="ECO:0000313" key="2">
    <source>
        <dbReference type="EMBL" id="GAA2644243.1"/>
    </source>
</evidence>
<accession>A0ABN3R5P2</accession>
<organism evidence="2 3">
    <name type="scientific">Streptomyces vastus</name>
    <dbReference type="NCBI Taxonomy" id="285451"/>
    <lineage>
        <taxon>Bacteria</taxon>
        <taxon>Bacillati</taxon>
        <taxon>Actinomycetota</taxon>
        <taxon>Actinomycetes</taxon>
        <taxon>Kitasatosporales</taxon>
        <taxon>Streptomycetaceae</taxon>
        <taxon>Streptomyces</taxon>
    </lineage>
</organism>
<protein>
    <submittedName>
        <fullName evidence="2">Uncharacterized protein</fullName>
    </submittedName>
</protein>
<comment type="caution">
    <text evidence="2">The sequence shown here is derived from an EMBL/GenBank/DDBJ whole genome shotgun (WGS) entry which is preliminary data.</text>
</comment>
<feature type="region of interest" description="Disordered" evidence="1">
    <location>
        <begin position="29"/>
        <end position="68"/>
    </location>
</feature>
<sequence>MVIDEDLLVFAHALKDRGVPVPETAKKLTIKTGKNAGQTRRSPRCTGRSPMPKRPTHRPGRRSSPRVG</sequence>
<name>A0ABN3R5P2_9ACTN</name>
<proteinExistence type="predicted"/>
<evidence type="ECO:0000256" key="1">
    <source>
        <dbReference type="SAM" id="MobiDB-lite"/>
    </source>
</evidence>